<comment type="caution">
    <text evidence="11">The sequence shown here is derived from an EMBL/GenBank/DDBJ whole genome shotgun (WGS) entry which is preliminary data.</text>
</comment>
<evidence type="ECO:0000256" key="7">
    <source>
        <dbReference type="ARBA" id="ARBA00034754"/>
    </source>
</evidence>
<accession>A0ABT1S0U1</accession>
<evidence type="ECO:0000256" key="2">
    <source>
        <dbReference type="ARBA" id="ARBA00017703"/>
    </source>
</evidence>
<feature type="domain" description="DNA polymerase III delta N-terminal" evidence="9">
    <location>
        <begin position="22"/>
        <end position="135"/>
    </location>
</feature>
<comment type="catalytic activity">
    <reaction evidence="8">
        <text>DNA(n) + a 2'-deoxyribonucleoside 5'-triphosphate = DNA(n+1) + diphosphate</text>
        <dbReference type="Rhea" id="RHEA:22508"/>
        <dbReference type="Rhea" id="RHEA-COMP:17339"/>
        <dbReference type="Rhea" id="RHEA-COMP:17340"/>
        <dbReference type="ChEBI" id="CHEBI:33019"/>
        <dbReference type="ChEBI" id="CHEBI:61560"/>
        <dbReference type="ChEBI" id="CHEBI:173112"/>
        <dbReference type="EC" id="2.7.7.7"/>
    </reaction>
</comment>
<evidence type="ECO:0000256" key="8">
    <source>
        <dbReference type="ARBA" id="ARBA00049244"/>
    </source>
</evidence>
<evidence type="ECO:0000256" key="3">
    <source>
        <dbReference type="ARBA" id="ARBA00022679"/>
    </source>
</evidence>
<name>A0ABT1S0U1_9FIRM</name>
<organism evidence="11 12">
    <name type="scientific">Neglectibacter timonensis</name>
    <dbReference type="NCBI Taxonomy" id="1776382"/>
    <lineage>
        <taxon>Bacteria</taxon>
        <taxon>Bacillati</taxon>
        <taxon>Bacillota</taxon>
        <taxon>Clostridia</taxon>
        <taxon>Eubacteriales</taxon>
        <taxon>Oscillospiraceae</taxon>
        <taxon>Neglectibacter</taxon>
    </lineage>
</organism>
<keyword evidence="5" id="KW-0235">DNA replication</keyword>
<evidence type="ECO:0000256" key="4">
    <source>
        <dbReference type="ARBA" id="ARBA00022695"/>
    </source>
</evidence>
<reference evidence="11 12" key="1">
    <citation type="submission" date="2022-06" db="EMBL/GenBank/DDBJ databases">
        <title>Isolation of gut microbiota from human fecal samples.</title>
        <authorList>
            <person name="Pamer E.G."/>
            <person name="Barat B."/>
            <person name="Waligurski E."/>
            <person name="Medina S."/>
            <person name="Paddock L."/>
            <person name="Mostad J."/>
        </authorList>
    </citation>
    <scope>NUCLEOTIDE SEQUENCE [LARGE SCALE GENOMIC DNA]</scope>
    <source>
        <strain evidence="11 12">DFI.9.73</strain>
    </source>
</reference>
<keyword evidence="3 11" id="KW-0808">Transferase</keyword>
<dbReference type="GeneID" id="90532228"/>
<dbReference type="Pfam" id="PF21694">
    <property type="entry name" value="DNA_pol3_delta_C"/>
    <property type="match status" value="1"/>
</dbReference>
<dbReference type="InterPro" id="IPR010372">
    <property type="entry name" value="DNA_pol3_delta_N"/>
</dbReference>
<evidence type="ECO:0000256" key="1">
    <source>
        <dbReference type="ARBA" id="ARBA00012417"/>
    </source>
</evidence>
<dbReference type="RefSeq" id="WP_066863358.1">
    <property type="nucleotide sequence ID" value="NZ_CABKVV010000013.1"/>
</dbReference>
<keyword evidence="6" id="KW-0239">DNA-directed DNA polymerase</keyword>
<dbReference type="Proteomes" id="UP001524473">
    <property type="component" value="Unassembled WGS sequence"/>
</dbReference>
<dbReference type="InterPro" id="IPR005790">
    <property type="entry name" value="DNA_polIII_delta"/>
</dbReference>
<keyword evidence="12" id="KW-1185">Reference proteome</keyword>
<sequence length="348" mass="38593">MPVLTESDLRQHLSSGGFASLYVIFGEEKYLVKRAAVKLIKKAAGEAFPEFNRNEFPSTAGIDAVADAAEALPFLAEHKCVAVADFNLEEKNQVELNKLNELLDNLPESTTLVFWYPTLEFDPKKSAKWRNFLKKAENRGCTLFCKRREASDLRKLLLKEAEKAGCMLSKDNASRIVEYVGPDLNALLNEMEKLCAFADGGEITRSMIEDMVPKSTETTVFLMANALTAGSYEKAYQLLDQLFSQNEEPLSILGALSSSYVDMYRVRAALQSGLPATAPSGYGEYRGREFRLRNAERSAKGISEEGLRRSLDLLLQADLQLKGSKLDARIVMEELIAKLLLAAKGEAA</sequence>
<dbReference type="InterPro" id="IPR027417">
    <property type="entry name" value="P-loop_NTPase"/>
</dbReference>
<dbReference type="InterPro" id="IPR008921">
    <property type="entry name" value="DNA_pol3_clamp-load_cplx_C"/>
</dbReference>
<gene>
    <name evidence="11" type="primary">holA</name>
    <name evidence="11" type="ORF">NE695_11640</name>
</gene>
<dbReference type="Gene3D" id="1.20.272.10">
    <property type="match status" value="1"/>
</dbReference>
<evidence type="ECO:0000313" key="12">
    <source>
        <dbReference type="Proteomes" id="UP001524473"/>
    </source>
</evidence>
<keyword evidence="4 11" id="KW-0548">Nucleotidyltransferase</keyword>
<feature type="domain" description="DNA polymerase III delta subunit-like C-terminal" evidence="10">
    <location>
        <begin position="217"/>
        <end position="339"/>
    </location>
</feature>
<dbReference type="Gene3D" id="1.10.8.60">
    <property type="match status" value="1"/>
</dbReference>
<evidence type="ECO:0000259" key="10">
    <source>
        <dbReference type="Pfam" id="PF21694"/>
    </source>
</evidence>
<dbReference type="PANTHER" id="PTHR34388">
    <property type="entry name" value="DNA POLYMERASE III SUBUNIT DELTA"/>
    <property type="match status" value="1"/>
</dbReference>
<evidence type="ECO:0000313" key="11">
    <source>
        <dbReference type="EMBL" id="MCQ4840562.1"/>
    </source>
</evidence>
<dbReference type="SUPFAM" id="SSF52540">
    <property type="entry name" value="P-loop containing nucleoside triphosphate hydrolases"/>
    <property type="match status" value="1"/>
</dbReference>
<evidence type="ECO:0000256" key="6">
    <source>
        <dbReference type="ARBA" id="ARBA00022932"/>
    </source>
</evidence>
<dbReference type="Gene3D" id="3.40.50.300">
    <property type="entry name" value="P-loop containing nucleotide triphosphate hydrolases"/>
    <property type="match status" value="1"/>
</dbReference>
<dbReference type="Pfam" id="PF06144">
    <property type="entry name" value="DNA_pol3_delta"/>
    <property type="match status" value="1"/>
</dbReference>
<dbReference type="GO" id="GO:0003887">
    <property type="term" value="F:DNA-directed DNA polymerase activity"/>
    <property type="evidence" value="ECO:0007669"/>
    <property type="project" value="UniProtKB-EC"/>
</dbReference>
<dbReference type="SUPFAM" id="SSF48019">
    <property type="entry name" value="post-AAA+ oligomerization domain-like"/>
    <property type="match status" value="1"/>
</dbReference>
<dbReference type="EC" id="2.7.7.7" evidence="1"/>
<dbReference type="PANTHER" id="PTHR34388:SF1">
    <property type="entry name" value="DNA POLYMERASE III SUBUNIT DELTA"/>
    <property type="match status" value="1"/>
</dbReference>
<dbReference type="NCBIfam" id="TIGR01128">
    <property type="entry name" value="holA"/>
    <property type="match status" value="1"/>
</dbReference>
<comment type="similarity">
    <text evidence="7">Belongs to the DNA polymerase HolA subunit family.</text>
</comment>
<dbReference type="EMBL" id="JANFZH010000026">
    <property type="protein sequence ID" value="MCQ4840562.1"/>
    <property type="molecule type" value="Genomic_DNA"/>
</dbReference>
<protein>
    <recommendedName>
        <fullName evidence="2">DNA polymerase III subunit delta</fullName>
        <ecNumber evidence="1">2.7.7.7</ecNumber>
    </recommendedName>
</protein>
<dbReference type="InterPro" id="IPR048466">
    <property type="entry name" value="DNA_pol3_delta-like_C"/>
</dbReference>
<evidence type="ECO:0000259" key="9">
    <source>
        <dbReference type="Pfam" id="PF06144"/>
    </source>
</evidence>
<proteinExistence type="inferred from homology"/>
<evidence type="ECO:0000256" key="5">
    <source>
        <dbReference type="ARBA" id="ARBA00022705"/>
    </source>
</evidence>